<dbReference type="PANTHER" id="PTHR30024">
    <property type="entry name" value="ALIPHATIC SULFONATES-BINDING PROTEIN-RELATED"/>
    <property type="match status" value="1"/>
</dbReference>
<dbReference type="Gene3D" id="3.40.190.10">
    <property type="entry name" value="Periplasmic binding protein-like II"/>
    <property type="match status" value="2"/>
</dbReference>
<evidence type="ECO:0000256" key="3">
    <source>
        <dbReference type="ARBA" id="ARBA00022729"/>
    </source>
</evidence>
<proteinExistence type="inferred from homology"/>
<evidence type="ECO:0000313" key="7">
    <source>
        <dbReference type="Proteomes" id="UP000886861"/>
    </source>
</evidence>
<evidence type="ECO:0000256" key="1">
    <source>
        <dbReference type="ARBA" id="ARBA00004418"/>
    </source>
</evidence>
<dbReference type="Proteomes" id="UP000886861">
    <property type="component" value="Unassembled WGS sequence"/>
</dbReference>
<dbReference type="Pfam" id="PF09084">
    <property type="entry name" value="NMT1"/>
    <property type="match status" value="1"/>
</dbReference>
<feature type="domain" description="SsuA/THI5-like" evidence="5">
    <location>
        <begin position="44"/>
        <end position="254"/>
    </location>
</feature>
<dbReference type="GO" id="GO:0042597">
    <property type="term" value="C:periplasmic space"/>
    <property type="evidence" value="ECO:0007669"/>
    <property type="project" value="UniProtKB-SubCell"/>
</dbReference>
<keyword evidence="3 4" id="KW-0732">Signal</keyword>
<comment type="similarity">
    <text evidence="2">Belongs to the bacterial solute-binding protein SsuA/TauA family.</text>
</comment>
<evidence type="ECO:0000256" key="4">
    <source>
        <dbReference type="SAM" id="SignalP"/>
    </source>
</evidence>
<feature type="signal peptide" evidence="4">
    <location>
        <begin position="1"/>
        <end position="23"/>
    </location>
</feature>
<feature type="chain" id="PRO_5039038465" evidence="4">
    <location>
        <begin position="24"/>
        <end position="341"/>
    </location>
</feature>
<accession>A0A9D1SYD0</accession>
<evidence type="ECO:0000256" key="2">
    <source>
        <dbReference type="ARBA" id="ARBA00010742"/>
    </source>
</evidence>
<gene>
    <name evidence="6" type="ORF">IAA62_01940</name>
</gene>
<evidence type="ECO:0000313" key="6">
    <source>
        <dbReference type="EMBL" id="HIV01300.1"/>
    </source>
</evidence>
<dbReference type="PROSITE" id="PS51257">
    <property type="entry name" value="PROKAR_LIPOPROTEIN"/>
    <property type="match status" value="1"/>
</dbReference>
<protein>
    <submittedName>
        <fullName evidence="6">ABC transporter substrate-binding protein</fullName>
    </submittedName>
</protein>
<dbReference type="SUPFAM" id="SSF53850">
    <property type="entry name" value="Periplasmic binding protein-like II"/>
    <property type="match status" value="1"/>
</dbReference>
<dbReference type="InterPro" id="IPR015168">
    <property type="entry name" value="SsuA/THI5"/>
</dbReference>
<evidence type="ECO:0000259" key="5">
    <source>
        <dbReference type="Pfam" id="PF09084"/>
    </source>
</evidence>
<reference evidence="6" key="2">
    <citation type="journal article" date="2021" name="PeerJ">
        <title>Extensive microbial diversity within the chicken gut microbiome revealed by metagenomics and culture.</title>
        <authorList>
            <person name="Gilroy R."/>
            <person name="Ravi A."/>
            <person name="Getino M."/>
            <person name="Pursley I."/>
            <person name="Horton D.L."/>
            <person name="Alikhan N.F."/>
            <person name="Baker D."/>
            <person name="Gharbi K."/>
            <person name="Hall N."/>
            <person name="Watson M."/>
            <person name="Adriaenssens E.M."/>
            <person name="Foster-Nyarko E."/>
            <person name="Jarju S."/>
            <person name="Secka A."/>
            <person name="Antonio M."/>
            <person name="Oren A."/>
            <person name="Chaudhuri R.R."/>
            <person name="La Ragione R."/>
            <person name="Hildebrand F."/>
            <person name="Pallen M.J."/>
        </authorList>
    </citation>
    <scope>NUCLEOTIDE SEQUENCE</scope>
    <source>
        <strain evidence="6">CHK186-9395</strain>
    </source>
</reference>
<dbReference type="EMBL" id="DVOJ01000007">
    <property type="protein sequence ID" value="HIV01300.1"/>
    <property type="molecule type" value="Genomic_DNA"/>
</dbReference>
<comment type="subcellular location">
    <subcellularLocation>
        <location evidence="1">Periplasm</location>
    </subcellularLocation>
</comment>
<comment type="caution">
    <text evidence="6">The sequence shown here is derived from an EMBL/GenBank/DDBJ whole genome shotgun (WGS) entry which is preliminary data.</text>
</comment>
<dbReference type="AlphaFoldDB" id="A0A9D1SYD0"/>
<sequence length="341" mass="36430">MKKIASLMAGLMLILGLSFVLTACGDTNSNKIRLVEVTHSIFYAPLYVALNNGYFDDAGLEVELTNAGGSDKGMTSIVSGSADIGLLGPEATVYVVDGGASDHPVVFGQLTKRDGSFIVAKTDTNNFQWSDLVGKTIIGGRKGGMPAMTLQYVIEKEAGLTIGTEANQVNLRTDVAFDLTASVFDSTDAEYCTLFEPTASDMETQGKGYVVASVGLESGEVPYTAFTATKSYLENNRENAKKFLKAVMRGLEFLKSASVEEIAAALKPSFDSFSDDDIVTAINSYIASDAWNATPVMSESAYNRMLDIMDNAGELDNPENVPFSKVVNNSIANELMAELVA</sequence>
<reference evidence="6" key="1">
    <citation type="submission" date="2020-10" db="EMBL/GenBank/DDBJ databases">
        <authorList>
            <person name="Gilroy R."/>
        </authorList>
    </citation>
    <scope>NUCLEOTIDE SEQUENCE</scope>
    <source>
        <strain evidence="6">CHK186-9395</strain>
    </source>
</reference>
<organism evidence="6 7">
    <name type="scientific">Candidatus Caccopulliclostridium gallistercoris</name>
    <dbReference type="NCBI Taxonomy" id="2840719"/>
    <lineage>
        <taxon>Bacteria</taxon>
        <taxon>Bacillati</taxon>
        <taxon>Bacillota</taxon>
        <taxon>Clostridia</taxon>
        <taxon>Candidatus Caccopulliclostridium</taxon>
    </lineage>
</organism>
<name>A0A9D1SYD0_9FIRM</name>
<dbReference type="PANTHER" id="PTHR30024:SF47">
    <property type="entry name" value="TAURINE-BINDING PERIPLASMIC PROTEIN"/>
    <property type="match status" value="1"/>
</dbReference>